<proteinExistence type="predicted"/>
<dbReference type="InterPro" id="IPR009061">
    <property type="entry name" value="DNA-bd_dom_put_sf"/>
</dbReference>
<keyword evidence="3" id="KW-1185">Reference proteome</keyword>
<feature type="domain" description="Helix-turn-helix" evidence="1">
    <location>
        <begin position="9"/>
        <end position="59"/>
    </location>
</feature>
<dbReference type="InterPro" id="IPR041657">
    <property type="entry name" value="HTH_17"/>
</dbReference>
<dbReference type="Pfam" id="PF12728">
    <property type="entry name" value="HTH_17"/>
    <property type="match status" value="1"/>
</dbReference>
<accession>A0ABV1UCX6</accession>
<name>A0ABV1UCX6_9ACTN</name>
<dbReference type="SUPFAM" id="SSF46955">
    <property type="entry name" value="Putative DNA-binding domain"/>
    <property type="match status" value="1"/>
</dbReference>
<reference evidence="2 3" key="1">
    <citation type="submission" date="2024-06" db="EMBL/GenBank/DDBJ databases">
        <title>The Natural Products Discovery Center: Release of the First 8490 Sequenced Strains for Exploring Actinobacteria Biosynthetic Diversity.</title>
        <authorList>
            <person name="Kalkreuter E."/>
            <person name="Kautsar S.A."/>
            <person name="Yang D."/>
            <person name="Bader C.D."/>
            <person name="Teijaro C.N."/>
            <person name="Fluegel L."/>
            <person name="Davis C.M."/>
            <person name="Simpson J.R."/>
            <person name="Lauterbach L."/>
            <person name="Steele A.D."/>
            <person name="Gui C."/>
            <person name="Meng S."/>
            <person name="Li G."/>
            <person name="Viehrig K."/>
            <person name="Ye F."/>
            <person name="Su P."/>
            <person name="Kiefer A.F."/>
            <person name="Nichols A."/>
            <person name="Cepeda A.J."/>
            <person name="Yan W."/>
            <person name="Fan B."/>
            <person name="Jiang Y."/>
            <person name="Adhikari A."/>
            <person name="Zheng C.-J."/>
            <person name="Schuster L."/>
            <person name="Cowan T.M."/>
            <person name="Smanski M.J."/>
            <person name="Chevrette M.G."/>
            <person name="De Carvalho L.P.S."/>
            <person name="Shen B."/>
        </authorList>
    </citation>
    <scope>NUCLEOTIDE SEQUENCE [LARGE SCALE GENOMIC DNA]</scope>
    <source>
        <strain evidence="2 3">NPDC001166</strain>
    </source>
</reference>
<evidence type="ECO:0000313" key="2">
    <source>
        <dbReference type="EMBL" id="MER6431560.1"/>
    </source>
</evidence>
<dbReference type="Proteomes" id="UP001470023">
    <property type="component" value="Unassembled WGS sequence"/>
</dbReference>
<dbReference type="InterPro" id="IPR036388">
    <property type="entry name" value="WH-like_DNA-bd_sf"/>
</dbReference>
<evidence type="ECO:0000313" key="3">
    <source>
        <dbReference type="Proteomes" id="UP001470023"/>
    </source>
</evidence>
<sequence>MHAREIPDLLTTKELAAYLRKPVATVRSWRYRKVGPAGFKLGRDIVYRRTAVDAWLAEREHSA</sequence>
<protein>
    <submittedName>
        <fullName evidence="2">Helix-turn-helix domain-containing protein</fullName>
    </submittedName>
</protein>
<organism evidence="2 3">
    <name type="scientific">Streptomyces sp. 900105245</name>
    <dbReference type="NCBI Taxonomy" id="3154379"/>
    <lineage>
        <taxon>Bacteria</taxon>
        <taxon>Bacillati</taxon>
        <taxon>Actinomycetota</taxon>
        <taxon>Actinomycetes</taxon>
        <taxon>Kitasatosporales</taxon>
        <taxon>Streptomycetaceae</taxon>
        <taxon>Streptomyces</taxon>
    </lineage>
</organism>
<evidence type="ECO:0000259" key="1">
    <source>
        <dbReference type="Pfam" id="PF12728"/>
    </source>
</evidence>
<comment type="caution">
    <text evidence="2">The sequence shown here is derived from an EMBL/GenBank/DDBJ whole genome shotgun (WGS) entry which is preliminary data.</text>
</comment>
<dbReference type="Gene3D" id="1.10.10.10">
    <property type="entry name" value="Winged helix-like DNA-binding domain superfamily/Winged helix DNA-binding domain"/>
    <property type="match status" value="1"/>
</dbReference>
<dbReference type="RefSeq" id="WP_352064646.1">
    <property type="nucleotide sequence ID" value="NZ_JBEPAZ010000030.1"/>
</dbReference>
<gene>
    <name evidence="2" type="ORF">ABT272_28095</name>
</gene>
<dbReference type="EMBL" id="JBEPAZ010000030">
    <property type="protein sequence ID" value="MER6431560.1"/>
    <property type="molecule type" value="Genomic_DNA"/>
</dbReference>